<evidence type="ECO:0000256" key="5">
    <source>
        <dbReference type="ARBA" id="ARBA00023157"/>
    </source>
</evidence>
<keyword evidence="4" id="KW-0732">Signal</keyword>
<proteinExistence type="evidence at transcript level"/>
<dbReference type="EMBL" id="AB370009">
    <property type="protein sequence ID" value="BAI53097.1"/>
    <property type="molecule type" value="mRNA"/>
</dbReference>
<evidence type="ECO:0000256" key="2">
    <source>
        <dbReference type="ARBA" id="ARBA00006722"/>
    </source>
</evidence>
<comment type="subcellular location">
    <subcellularLocation>
        <location evidence="1">Secreted</location>
    </subcellularLocation>
</comment>
<reference evidence="6" key="1">
    <citation type="journal article" date="2010" name="Theor. Appl. Genet.">
        <title>Assessment of genetic diversity of accessions in Brassicaceae genetic resources by frequency distribution analysis of S haplotypes.</title>
        <authorList>
            <person name="Takuno S."/>
            <person name="Oikawa E."/>
            <person name="Kitashiba H."/>
            <person name="Nishio T."/>
        </authorList>
    </citation>
    <scope>NUCLEOTIDE SEQUENCE</scope>
</reference>
<name>D1MVF0_BRACM</name>
<keyword evidence="3" id="KW-0964">Secreted</keyword>
<dbReference type="Pfam" id="PF06876">
    <property type="entry name" value="SCRL"/>
    <property type="match status" value="1"/>
</dbReference>
<gene>
    <name evidence="6" type="primary">BrSP11-99</name>
</gene>
<feature type="non-terminal residue" evidence="6">
    <location>
        <position position="1"/>
    </location>
</feature>
<accession>D1MVF0</accession>
<dbReference type="GO" id="GO:0007165">
    <property type="term" value="P:signal transduction"/>
    <property type="evidence" value="ECO:0007669"/>
    <property type="project" value="InterPro"/>
</dbReference>
<organism evidence="6">
    <name type="scientific">Brassica campestris</name>
    <name type="common">Field mustard</name>
    <dbReference type="NCBI Taxonomy" id="3711"/>
    <lineage>
        <taxon>Eukaryota</taxon>
        <taxon>Viridiplantae</taxon>
        <taxon>Streptophyta</taxon>
        <taxon>Embryophyta</taxon>
        <taxon>Tracheophyta</taxon>
        <taxon>Spermatophyta</taxon>
        <taxon>Magnoliopsida</taxon>
        <taxon>eudicotyledons</taxon>
        <taxon>Gunneridae</taxon>
        <taxon>Pentapetalae</taxon>
        <taxon>rosids</taxon>
        <taxon>malvids</taxon>
        <taxon>Brassicales</taxon>
        <taxon>Brassicaceae</taxon>
        <taxon>Brassiceae</taxon>
        <taxon>Brassica</taxon>
    </lineage>
</organism>
<sequence length="62" mass="7050">FQEANMLKLCARPFGGRCGNNGIALCKMSFGEAMNKEAFNCKCEKYNTRNRLCKCYFDVHAC</sequence>
<evidence type="ECO:0000256" key="3">
    <source>
        <dbReference type="ARBA" id="ARBA00022525"/>
    </source>
</evidence>
<dbReference type="GO" id="GO:0005576">
    <property type="term" value="C:extracellular region"/>
    <property type="evidence" value="ECO:0007669"/>
    <property type="project" value="UniProtKB-SubCell"/>
</dbReference>
<keyword evidence="5" id="KW-1015">Disulfide bond</keyword>
<dbReference type="AlphaFoldDB" id="D1MVF0"/>
<comment type="similarity">
    <text evidence="2">Belongs to the DEFL family.</text>
</comment>
<feature type="non-terminal residue" evidence="6">
    <location>
        <position position="62"/>
    </location>
</feature>
<evidence type="ECO:0000313" key="6">
    <source>
        <dbReference type="EMBL" id="BAI53097.1"/>
    </source>
</evidence>
<evidence type="ECO:0000256" key="1">
    <source>
        <dbReference type="ARBA" id="ARBA00004613"/>
    </source>
</evidence>
<evidence type="ECO:0000256" key="4">
    <source>
        <dbReference type="ARBA" id="ARBA00022729"/>
    </source>
</evidence>
<dbReference type="InterPro" id="IPR010682">
    <property type="entry name" value="SCRL"/>
</dbReference>
<protein>
    <submittedName>
        <fullName evidence="6">S locus protein 11-99</fullName>
    </submittedName>
</protein>